<sequence length="94" mass="10744">MIVMENERTQVSLRLPSEMVADFDKIAAGLDRDRSWVMQRAFKFYLEQEGREIIDDLDGIAALDRGEGVDFDDVLDQADDIIATARTKPIRQRA</sequence>
<comment type="caution">
    <text evidence="2">The sequence shown here is derived from an EMBL/GenBank/DDBJ whole genome shotgun (WGS) entry which is preliminary data.</text>
</comment>
<dbReference type="CDD" id="cd22233">
    <property type="entry name" value="RHH_CopAso-like"/>
    <property type="match status" value="1"/>
</dbReference>
<dbReference type="EMBL" id="JABFCZ010000051">
    <property type="protein sequence ID" value="MBD1549679.1"/>
    <property type="molecule type" value="Genomic_DNA"/>
</dbReference>
<gene>
    <name evidence="2" type="ORF">HK439_25795</name>
</gene>
<dbReference type="InterPro" id="IPR052991">
    <property type="entry name" value="Non-func_TypeII_TA_Antitoxin"/>
</dbReference>
<dbReference type="AlphaFoldDB" id="A0A926P089"/>
<evidence type="ECO:0000259" key="1">
    <source>
        <dbReference type="Pfam" id="PF01402"/>
    </source>
</evidence>
<dbReference type="PANTHER" id="PTHR40688">
    <property type="match status" value="1"/>
</dbReference>
<dbReference type="SUPFAM" id="SSF47598">
    <property type="entry name" value="Ribbon-helix-helix"/>
    <property type="match status" value="1"/>
</dbReference>
<dbReference type="InterPro" id="IPR013321">
    <property type="entry name" value="Arc_rbn_hlx_hlx"/>
</dbReference>
<dbReference type="GO" id="GO:0006355">
    <property type="term" value="P:regulation of DNA-templated transcription"/>
    <property type="evidence" value="ECO:0007669"/>
    <property type="project" value="InterPro"/>
</dbReference>
<dbReference type="PANTHER" id="PTHR40688:SF2">
    <property type="entry name" value="RIBBON-HELIX-HELIX PROTEIN COPG DOMAIN-CONTAINING PROTEIN"/>
    <property type="match status" value="1"/>
</dbReference>
<dbReference type="Pfam" id="PF01402">
    <property type="entry name" value="RHH_1"/>
    <property type="match status" value="1"/>
</dbReference>
<dbReference type="InterPro" id="IPR002145">
    <property type="entry name" value="CopG"/>
</dbReference>
<reference evidence="2" key="1">
    <citation type="submission" date="2020-05" db="EMBL/GenBank/DDBJ databases">
        <title>Identification of trans-AT polyketide cluster in two marine bacteria, producers of a novel glutaramide-containing polyketide sesbanimide D and analogs.</title>
        <authorList>
            <person name="Kacar D."/>
            <person name="Rodriguez P."/>
            <person name="Canedo L."/>
            <person name="Gonzalez E."/>
            <person name="Galan B."/>
            <person name="De La Calle F."/>
            <person name="Garcia J.L."/>
        </authorList>
    </citation>
    <scope>NUCLEOTIDE SEQUENCE</scope>
    <source>
        <strain evidence="2">PHM038</strain>
    </source>
</reference>
<feature type="domain" description="Ribbon-helix-helix protein CopG" evidence="1">
    <location>
        <begin position="10"/>
        <end position="49"/>
    </location>
</feature>
<evidence type="ECO:0000313" key="2">
    <source>
        <dbReference type="EMBL" id="MBD1549679.1"/>
    </source>
</evidence>
<organism evidence="2 3">
    <name type="scientific">Roseibium aggregatum</name>
    <dbReference type="NCBI Taxonomy" id="187304"/>
    <lineage>
        <taxon>Bacteria</taxon>
        <taxon>Pseudomonadati</taxon>
        <taxon>Pseudomonadota</taxon>
        <taxon>Alphaproteobacteria</taxon>
        <taxon>Hyphomicrobiales</taxon>
        <taxon>Stappiaceae</taxon>
        <taxon>Roseibium</taxon>
    </lineage>
</organism>
<dbReference type="Gene3D" id="1.10.1220.10">
    <property type="entry name" value="Met repressor-like"/>
    <property type="match status" value="1"/>
</dbReference>
<accession>A0A926P089</accession>
<dbReference type="Proteomes" id="UP000598467">
    <property type="component" value="Unassembled WGS sequence"/>
</dbReference>
<evidence type="ECO:0000313" key="3">
    <source>
        <dbReference type="Proteomes" id="UP000598467"/>
    </source>
</evidence>
<dbReference type="InterPro" id="IPR010985">
    <property type="entry name" value="Ribbon_hlx_hlx"/>
</dbReference>
<proteinExistence type="predicted"/>
<name>A0A926P089_9HYPH</name>
<protein>
    <submittedName>
        <fullName evidence="2">Ribbon-helix-helix protein, CopG family</fullName>
    </submittedName>
</protein>